<feature type="compositionally biased region" description="Low complexity" evidence="1">
    <location>
        <begin position="415"/>
        <end position="425"/>
    </location>
</feature>
<dbReference type="EnsemblPlants" id="ONIVA05G21590.1">
    <property type="protein sequence ID" value="ONIVA05G21590.1"/>
    <property type="gene ID" value="ONIVA05G21590"/>
</dbReference>
<dbReference type="OMA" id="NKYTIVQ"/>
<organism evidence="2">
    <name type="scientific">Oryza nivara</name>
    <name type="common">Indian wild rice</name>
    <name type="synonym">Oryza sativa f. spontanea</name>
    <dbReference type="NCBI Taxonomy" id="4536"/>
    <lineage>
        <taxon>Eukaryota</taxon>
        <taxon>Viridiplantae</taxon>
        <taxon>Streptophyta</taxon>
        <taxon>Embryophyta</taxon>
        <taxon>Tracheophyta</taxon>
        <taxon>Spermatophyta</taxon>
        <taxon>Magnoliopsida</taxon>
        <taxon>Liliopsida</taxon>
        <taxon>Poales</taxon>
        <taxon>Poaceae</taxon>
        <taxon>BOP clade</taxon>
        <taxon>Oryzoideae</taxon>
        <taxon>Oryzeae</taxon>
        <taxon>Oryzinae</taxon>
        <taxon>Oryza</taxon>
    </lineage>
</organism>
<dbReference type="AlphaFoldDB" id="A0A0E0HG40"/>
<dbReference type="Proteomes" id="UP000006591">
    <property type="component" value="Chromosome 5"/>
</dbReference>
<feature type="compositionally biased region" description="Basic and acidic residues" evidence="1">
    <location>
        <begin position="333"/>
        <end position="353"/>
    </location>
</feature>
<proteinExistence type="predicted"/>
<evidence type="ECO:0000313" key="2">
    <source>
        <dbReference type="EnsemblPlants" id="ONIVA05G21590.1"/>
    </source>
</evidence>
<reference evidence="2" key="1">
    <citation type="submission" date="2015-04" db="UniProtKB">
        <authorList>
            <consortium name="EnsemblPlants"/>
        </authorList>
    </citation>
    <scope>IDENTIFICATION</scope>
    <source>
        <strain evidence="2">SL10</strain>
    </source>
</reference>
<sequence>MGRADGPVPPPPSYPPTLAAEPASVLPSPFFSRILAACSSSRPHLSTTPPSPCVSSNSCRSASLAPGSSFSFRVYVNHPLLPFPFLSFPVAGATSPSGSGGIPFAIYPSLLPTAHPFPLSSNTRSQAGMTGAAAIRGTTEEKIVVFEDTSGVDNKYTIVQFTGEALLSPSPPLYSSTFDPLLSAASPLSPPTCADVTAASLLFDPPSYADVAASSSRCSASSARGRASHALARRSVLCPLIPSSSLYVKRSSVSATSSGEDAASPLKLGGGMAKGLLERWRCRSSPDRATSSVAVRGDGGGENSHPSPCPSTQPPFDSPAASDGGRSPCSKGRSAEDHAMAATVGRRDLRVAEDQASGTSLNNEARPPRRSAGELHLSQVAAVPGAVRWPPLRWRPKPRSAGARRPSLAKDNPRRSTSSTTPTPSHRALPRHCRLLHSGDRRSS</sequence>
<evidence type="ECO:0000313" key="3">
    <source>
        <dbReference type="Proteomes" id="UP000006591"/>
    </source>
</evidence>
<protein>
    <submittedName>
        <fullName evidence="2">Uncharacterized protein</fullName>
    </submittedName>
</protein>
<keyword evidence="3" id="KW-1185">Reference proteome</keyword>
<evidence type="ECO:0000256" key="1">
    <source>
        <dbReference type="SAM" id="MobiDB-lite"/>
    </source>
</evidence>
<name>A0A0E0HG40_ORYNI</name>
<accession>A0A0E0HG40</accession>
<feature type="compositionally biased region" description="Pro residues" evidence="1">
    <location>
        <begin position="307"/>
        <end position="317"/>
    </location>
</feature>
<dbReference type="Gramene" id="ONIVA05G21590.1">
    <property type="protein sequence ID" value="ONIVA05G21590.1"/>
    <property type="gene ID" value="ONIVA05G21590"/>
</dbReference>
<reference evidence="2" key="2">
    <citation type="submission" date="2018-04" db="EMBL/GenBank/DDBJ databases">
        <title>OnivRS2 (Oryza nivara Reference Sequence Version 2).</title>
        <authorList>
            <person name="Zhang J."/>
            <person name="Kudrna D."/>
            <person name="Lee S."/>
            <person name="Talag J."/>
            <person name="Rajasekar S."/>
            <person name="Welchert J."/>
            <person name="Hsing Y.-I."/>
            <person name="Wing R.A."/>
        </authorList>
    </citation>
    <scope>NUCLEOTIDE SEQUENCE [LARGE SCALE GENOMIC DNA]</scope>
    <source>
        <strain evidence="2">SL10</strain>
    </source>
</reference>
<feature type="region of interest" description="Disordered" evidence="1">
    <location>
        <begin position="281"/>
        <end position="444"/>
    </location>
</feature>